<proteinExistence type="predicted"/>
<feature type="domain" description="Terminase large subunit-like endonuclease" evidence="2">
    <location>
        <begin position="273"/>
        <end position="556"/>
    </location>
</feature>
<dbReference type="Gene3D" id="3.40.50.300">
    <property type="entry name" value="P-loop containing nucleotide triphosphate hydrolases"/>
    <property type="match status" value="1"/>
</dbReference>
<name>A0A8J7KBB1_9BACL</name>
<evidence type="ECO:0000259" key="2">
    <source>
        <dbReference type="Pfam" id="PF20441"/>
    </source>
</evidence>
<dbReference type="Proteomes" id="UP000622653">
    <property type="component" value="Unassembled WGS sequence"/>
</dbReference>
<keyword evidence="4" id="KW-1185">Reference proteome</keyword>
<gene>
    <name evidence="3" type="ORF">IRY55_02530</name>
</gene>
<protein>
    <submittedName>
        <fullName evidence="3">Terminase large subunit</fullName>
    </submittedName>
</protein>
<reference evidence="3" key="1">
    <citation type="submission" date="2020-11" db="EMBL/GenBank/DDBJ databases">
        <title>Multidrug resistant novel bacterium Savagea serpentis sp. nov., isolated from the scats of a vine snake (Ahaetulla nasuta).</title>
        <authorList>
            <person name="Venkata Ramana V."/>
            <person name="Vikas Patil S."/>
            <person name="Yogita Lugani V."/>
        </authorList>
    </citation>
    <scope>NUCLEOTIDE SEQUENCE</scope>
    <source>
        <strain evidence="3">SN6</strain>
    </source>
</reference>
<organism evidence="3 4">
    <name type="scientific">Savagea serpentis</name>
    <dbReference type="NCBI Taxonomy" id="2785297"/>
    <lineage>
        <taxon>Bacteria</taxon>
        <taxon>Bacillati</taxon>
        <taxon>Bacillota</taxon>
        <taxon>Bacilli</taxon>
        <taxon>Bacillales</taxon>
        <taxon>Caryophanaceae</taxon>
        <taxon>Savagea</taxon>
    </lineage>
</organism>
<dbReference type="PANTHER" id="PTHR41287:SF1">
    <property type="entry name" value="PROTEIN YMFN"/>
    <property type="match status" value="1"/>
</dbReference>
<dbReference type="InterPro" id="IPR005021">
    <property type="entry name" value="Terminase_largesu-like"/>
</dbReference>
<accession>A0A8J7KBB1</accession>
<dbReference type="PANTHER" id="PTHR41287">
    <property type="match status" value="1"/>
</dbReference>
<evidence type="ECO:0000313" key="3">
    <source>
        <dbReference type="EMBL" id="MBF4500227.1"/>
    </source>
</evidence>
<dbReference type="Pfam" id="PF03354">
    <property type="entry name" value="TerL_ATPase"/>
    <property type="match status" value="1"/>
</dbReference>
<dbReference type="RefSeq" id="WP_194561676.1">
    <property type="nucleotide sequence ID" value="NZ_JADKPV010000001.1"/>
</dbReference>
<comment type="caution">
    <text evidence="3">The sequence shown here is derived from an EMBL/GenBank/DDBJ whole genome shotgun (WGS) entry which is preliminary data.</text>
</comment>
<dbReference type="InterPro" id="IPR046461">
    <property type="entry name" value="TerL_ATPase"/>
</dbReference>
<dbReference type="EMBL" id="JADKPV010000001">
    <property type="protein sequence ID" value="MBF4500227.1"/>
    <property type="molecule type" value="Genomic_DNA"/>
</dbReference>
<evidence type="ECO:0000259" key="1">
    <source>
        <dbReference type="Pfam" id="PF03354"/>
    </source>
</evidence>
<dbReference type="InterPro" id="IPR027417">
    <property type="entry name" value="P-loop_NTPase"/>
</dbReference>
<feature type="domain" description="Terminase large subunit-like ATPase" evidence="1">
    <location>
        <begin position="88"/>
        <end position="261"/>
    </location>
</feature>
<dbReference type="AlphaFoldDB" id="A0A8J7KBB1"/>
<evidence type="ECO:0000313" key="4">
    <source>
        <dbReference type="Proteomes" id="UP000622653"/>
    </source>
</evidence>
<dbReference type="GO" id="GO:0004519">
    <property type="term" value="F:endonuclease activity"/>
    <property type="evidence" value="ECO:0007669"/>
    <property type="project" value="InterPro"/>
</dbReference>
<dbReference type="Pfam" id="PF20441">
    <property type="entry name" value="TerL_nuclease"/>
    <property type="match status" value="1"/>
</dbReference>
<sequence>MRKYENGLWKFPDDYNHIKEYHKAIESGEVIANHKITQIMKYLSEQVDVNDTYYYDHKRAIHPITFIENFITHYKGSNAGKPFFLELWQRAIISAFFGFIHSETGLRKYRELLLMVSRKQGKSALASAIAVYMQFAEGENAPSLVSVATKREQAKLVFDVSKRFINGSKHLSKNANVLLNEIRTDFNDGSFKPLASESNSLDGLDINFAVHDELHAYKDANLYNVVVDGMSARKQPVTLITTTNGFVRNGIFDLKYEEAKRIIDGLFVEDGYKDDTILPFVYELDDINEWKEEKNWEKANPGIGTIKDRDALATKVYQAKHNPLLVNNLLTKDFNVASSREQAWLNFNDYNIESTFDFEQIKPSYAIAGLDLSKTTDLTSANIFFKLPNDETLYFEHMYFMPANVLDKRIEEDKVPYDVWVQQGYLRLSEGGIVKEQDVLDWFDELRAKHDIYVVYLGYDEWGFSSLLKDEFAGRIGADNLFNIRQGAKTLSIPMYRLEAELKSKNVNYNNNPITKWCISNTHVQMDSNGNIKPTKSRQGKRQRIDGLASMLNSYTLYLDKQNDYDNLV</sequence>
<dbReference type="InterPro" id="IPR046462">
    <property type="entry name" value="TerL_nuclease"/>
</dbReference>